<dbReference type="AlphaFoldDB" id="A0AAV6U586"/>
<keyword evidence="4" id="KW-1185">Reference proteome</keyword>
<sequence>MNVFPGFKLSDSVEDFRKKWHSFIMKKHMEGGNIFGIHLSDATAVKDLDDKRKAMENRLKSFERKKEESTIRIPCVNPVMHDEAEETKCVANSKEKDPILSVSKTQSKNTCLCEQSPNETTLNVHAERTRNQFEEIIDESEQNCEGVEILNFTQEETSEKELCECIKELPSGVVKDILRKLRQNKTKEMKLLVALVQEEMRKKKSTSNKFKKKRKKQDSQKDSLERKSDDNAKETRNEYDFGVPLKCTETNCAALKEDVSYSADDILNAFIQEDRFAFRKYEIDYSVPPVFYDSDESDGLTWEIEENNCSYVWPTIFEDNLNLLNIYEEIINELIMSFGLDDNEVEDAIEVMNFNYRHVYKGQTPSVIDFNDKRNCVGYLHRFAPCHAALVKNEVASVLNSCPEISSKLESKHELGIVCLGGGPGNDLVGLLGAFTGMYWKDCDRWDFTVVDQMGGWAEVFPITVKKFVRDKFEFKFLMEYEMLEISASFIVADLTNIRTWSREMKEKLRKADVMTTVKVLSNIPETHRLPVLENVVLHMKPGAILFFIDCPPPPQELFFRNPSLKIRHKTEVEEFDFIHKKFKFGCSNITTCRAATYVIEMPNANKTEHVPDLDDVIEWPTLA</sequence>
<comment type="caution">
    <text evidence="3">The sequence shown here is derived from an EMBL/GenBank/DDBJ whole genome shotgun (WGS) entry which is preliminary data.</text>
</comment>
<evidence type="ECO:0000256" key="2">
    <source>
        <dbReference type="SAM" id="MobiDB-lite"/>
    </source>
</evidence>
<reference evidence="3 4" key="1">
    <citation type="journal article" date="2022" name="Nat. Ecol. Evol.">
        <title>A masculinizing supergene underlies an exaggerated male reproductive morph in a spider.</title>
        <authorList>
            <person name="Hendrickx F."/>
            <person name="De Corte Z."/>
            <person name="Sonet G."/>
            <person name="Van Belleghem S.M."/>
            <person name="Kostlbacher S."/>
            <person name="Vangestel C."/>
        </authorList>
    </citation>
    <scope>NUCLEOTIDE SEQUENCE [LARGE SCALE GENOMIC DNA]</scope>
    <source>
        <strain evidence="3">W744_W776</strain>
    </source>
</reference>
<feature type="coiled-coil region" evidence="1">
    <location>
        <begin position="45"/>
        <end position="72"/>
    </location>
</feature>
<organism evidence="3 4">
    <name type="scientific">Oedothorax gibbosus</name>
    <dbReference type="NCBI Taxonomy" id="931172"/>
    <lineage>
        <taxon>Eukaryota</taxon>
        <taxon>Metazoa</taxon>
        <taxon>Ecdysozoa</taxon>
        <taxon>Arthropoda</taxon>
        <taxon>Chelicerata</taxon>
        <taxon>Arachnida</taxon>
        <taxon>Araneae</taxon>
        <taxon>Araneomorphae</taxon>
        <taxon>Entelegynae</taxon>
        <taxon>Araneoidea</taxon>
        <taxon>Linyphiidae</taxon>
        <taxon>Erigoninae</taxon>
        <taxon>Oedothorax</taxon>
    </lineage>
</organism>
<accession>A0AAV6U586</accession>
<dbReference type="EMBL" id="JAFNEN010000641">
    <property type="protein sequence ID" value="KAG8179254.1"/>
    <property type="molecule type" value="Genomic_DNA"/>
</dbReference>
<feature type="compositionally biased region" description="Basic residues" evidence="2">
    <location>
        <begin position="204"/>
        <end position="216"/>
    </location>
</feature>
<dbReference type="Proteomes" id="UP000827092">
    <property type="component" value="Unassembled WGS sequence"/>
</dbReference>
<keyword evidence="1" id="KW-0175">Coiled coil</keyword>
<evidence type="ECO:0000256" key="1">
    <source>
        <dbReference type="SAM" id="Coils"/>
    </source>
</evidence>
<gene>
    <name evidence="3" type="ORF">JTE90_006154</name>
</gene>
<feature type="compositionally biased region" description="Basic and acidic residues" evidence="2">
    <location>
        <begin position="217"/>
        <end position="233"/>
    </location>
</feature>
<dbReference type="InterPro" id="IPR029063">
    <property type="entry name" value="SAM-dependent_MTases_sf"/>
</dbReference>
<feature type="region of interest" description="Disordered" evidence="2">
    <location>
        <begin position="204"/>
        <end position="233"/>
    </location>
</feature>
<proteinExistence type="predicted"/>
<evidence type="ECO:0000313" key="4">
    <source>
        <dbReference type="Proteomes" id="UP000827092"/>
    </source>
</evidence>
<name>A0AAV6U586_9ARAC</name>
<protein>
    <submittedName>
        <fullName evidence="3">Uncharacterized protein</fullName>
    </submittedName>
</protein>
<dbReference type="Gene3D" id="3.40.50.150">
    <property type="entry name" value="Vaccinia Virus protein VP39"/>
    <property type="match status" value="1"/>
</dbReference>
<evidence type="ECO:0000313" key="3">
    <source>
        <dbReference type="EMBL" id="KAG8179254.1"/>
    </source>
</evidence>